<evidence type="ECO:0000256" key="7">
    <source>
        <dbReference type="ARBA" id="ARBA00023065"/>
    </source>
</evidence>
<evidence type="ECO:0000256" key="2">
    <source>
        <dbReference type="ARBA" id="ARBA00022448"/>
    </source>
</evidence>
<evidence type="ECO:0000256" key="8">
    <source>
        <dbReference type="ARBA" id="ARBA00023136"/>
    </source>
</evidence>
<dbReference type="Gene3D" id="3.40.50.300">
    <property type="entry name" value="P-loop containing nucleotide triphosphate hydrolases"/>
    <property type="match status" value="1"/>
</dbReference>
<dbReference type="NCBIfam" id="TIGR01727">
    <property type="entry name" value="oligo_HPY"/>
    <property type="match status" value="1"/>
</dbReference>
<evidence type="ECO:0000256" key="11">
    <source>
        <dbReference type="ARBA" id="ARBA00044143"/>
    </source>
</evidence>
<dbReference type="HOGENOM" id="CLU_000604_1_23_2"/>
<keyword evidence="6" id="KW-1278">Translocase</keyword>
<name>A0A0E3LPA9_METBA</name>
<dbReference type="SMART" id="SM00382">
    <property type="entry name" value="AAA"/>
    <property type="match status" value="1"/>
</dbReference>
<dbReference type="KEGG" id="mby:MSBRM_3203"/>
<sequence length="314" mass="35209">MNISGNILEIRDLDVFFETNEGYVKAVNKVSLNIRRGECIGIIGETGSGKSVIGQSVLRLLANNAHVNGSIYFHGTDLLKMDIKEMKKIRGKEISLIPQNPAKSLNPVLKNGKQVIEVFDNKNITLPEKRKKVISIMSRLFFKDLTKVYNSYPYQLSGGMKQRLLAAIALCSDPELLIADEPTKGLDPDSMDKICELFMHIKADHKRTMLIITHDLDFALRICDRIAVMYSGEIVEVNRVKKIIDSPSHPYTQGLISALPRNGLVPLPGQSPSRIFLPTGCFFSQRCRFNSASCVSEHPLLRKFDGGMVRCHMY</sequence>
<dbReference type="InterPro" id="IPR027417">
    <property type="entry name" value="P-loop_NTPase"/>
</dbReference>
<proteinExistence type="predicted"/>
<evidence type="ECO:0000256" key="10">
    <source>
        <dbReference type="ARBA" id="ARBA00039098"/>
    </source>
</evidence>
<feature type="domain" description="ABC transporter" evidence="13">
    <location>
        <begin position="10"/>
        <end position="256"/>
    </location>
</feature>
<keyword evidence="2" id="KW-0813">Transport</keyword>
<evidence type="ECO:0000313" key="15">
    <source>
        <dbReference type="Proteomes" id="UP000033033"/>
    </source>
</evidence>
<dbReference type="Pfam" id="PF08352">
    <property type="entry name" value="oligo_HPY"/>
    <property type="match status" value="1"/>
</dbReference>
<dbReference type="PANTHER" id="PTHR43297">
    <property type="entry name" value="OLIGOPEPTIDE TRANSPORT ATP-BINDING PROTEIN APPD"/>
    <property type="match status" value="1"/>
</dbReference>
<reference evidence="14 15" key="1">
    <citation type="submission" date="2014-07" db="EMBL/GenBank/DDBJ databases">
        <title>Methanogenic archaea and the global carbon cycle.</title>
        <authorList>
            <person name="Henriksen J.R."/>
            <person name="Luke J."/>
            <person name="Reinhart S."/>
            <person name="Benedict M.N."/>
            <person name="Youngblut N.D."/>
            <person name="Metcalf M.E."/>
            <person name="Whitaker R.J."/>
            <person name="Metcalf W.W."/>
        </authorList>
    </citation>
    <scope>NUCLEOTIDE SEQUENCE [LARGE SCALE GENOMIC DNA]</scope>
    <source>
        <strain evidence="14 15">MS</strain>
    </source>
</reference>
<dbReference type="InterPro" id="IPR050388">
    <property type="entry name" value="ABC_Ni/Peptide_Import"/>
</dbReference>
<keyword evidence="7" id="KW-0406">Ion transport</keyword>
<dbReference type="STRING" id="1434108.MSBRM_3203"/>
<keyword evidence="4" id="KW-0547">Nucleotide-binding</keyword>
<comment type="catalytic activity">
    <reaction evidence="12">
        <text>Ni(2+)(out) + ATP + H2O = Ni(2+)(in) + ADP + phosphate + H(+)</text>
        <dbReference type="Rhea" id="RHEA:15557"/>
        <dbReference type="ChEBI" id="CHEBI:15377"/>
        <dbReference type="ChEBI" id="CHEBI:15378"/>
        <dbReference type="ChEBI" id="CHEBI:30616"/>
        <dbReference type="ChEBI" id="CHEBI:43474"/>
        <dbReference type="ChEBI" id="CHEBI:49786"/>
        <dbReference type="ChEBI" id="CHEBI:456216"/>
        <dbReference type="EC" id="7.2.2.11"/>
    </reaction>
    <physiologicalReaction direction="left-to-right" evidence="12">
        <dbReference type="Rhea" id="RHEA:15558"/>
    </physiologicalReaction>
</comment>
<gene>
    <name evidence="14" type="ORF">MSBRM_3203</name>
</gene>
<dbReference type="GeneID" id="24846533"/>
<dbReference type="GO" id="GO:0005524">
    <property type="term" value="F:ATP binding"/>
    <property type="evidence" value="ECO:0007669"/>
    <property type="project" value="UniProtKB-KW"/>
</dbReference>
<dbReference type="PANTHER" id="PTHR43297:SF13">
    <property type="entry name" value="NICKEL ABC TRANSPORTER, ATP-BINDING PROTEIN"/>
    <property type="match status" value="1"/>
</dbReference>
<comment type="subunit">
    <text evidence="9">The complex is composed of two ATP-binding proteins (NikD and NikE), two transmembrane proteins (NikB and NikC) and a solute-binding protein (NikA).</text>
</comment>
<evidence type="ECO:0000256" key="12">
    <source>
        <dbReference type="ARBA" id="ARBA00048610"/>
    </source>
</evidence>
<dbReference type="PROSITE" id="PS50893">
    <property type="entry name" value="ABC_TRANSPORTER_2"/>
    <property type="match status" value="1"/>
</dbReference>
<evidence type="ECO:0000256" key="6">
    <source>
        <dbReference type="ARBA" id="ARBA00022967"/>
    </source>
</evidence>
<evidence type="ECO:0000256" key="9">
    <source>
        <dbReference type="ARBA" id="ARBA00038669"/>
    </source>
</evidence>
<dbReference type="GO" id="GO:0016887">
    <property type="term" value="F:ATP hydrolysis activity"/>
    <property type="evidence" value="ECO:0007669"/>
    <property type="project" value="InterPro"/>
</dbReference>
<dbReference type="Pfam" id="PF00005">
    <property type="entry name" value="ABC_tran"/>
    <property type="match status" value="1"/>
</dbReference>
<evidence type="ECO:0000256" key="3">
    <source>
        <dbReference type="ARBA" id="ARBA00022475"/>
    </source>
</evidence>
<dbReference type="InterPro" id="IPR013563">
    <property type="entry name" value="Oligopep_ABC_C"/>
</dbReference>
<keyword evidence="3" id="KW-1003">Cell membrane</keyword>
<dbReference type="EC" id="7.2.2.11" evidence="10"/>
<evidence type="ECO:0000259" key="13">
    <source>
        <dbReference type="PROSITE" id="PS50893"/>
    </source>
</evidence>
<dbReference type="AlphaFoldDB" id="A0A0E3LPA9"/>
<dbReference type="GO" id="GO:0015413">
    <property type="term" value="F:ABC-type nickel transporter activity"/>
    <property type="evidence" value="ECO:0007669"/>
    <property type="project" value="UniProtKB-EC"/>
</dbReference>
<protein>
    <recommendedName>
        <fullName evidence="11">Nickel import system ATP-binding protein NikD</fullName>
        <ecNumber evidence="10">7.2.2.11</ecNumber>
    </recommendedName>
</protein>
<keyword evidence="8" id="KW-0472">Membrane</keyword>
<accession>A0A0E3LPA9</accession>
<dbReference type="FunFam" id="3.40.50.300:FF:000016">
    <property type="entry name" value="Oligopeptide ABC transporter ATP-binding component"/>
    <property type="match status" value="1"/>
</dbReference>
<organism evidence="14 15">
    <name type="scientific">Methanosarcina barkeri MS</name>
    <dbReference type="NCBI Taxonomy" id="1434108"/>
    <lineage>
        <taxon>Archaea</taxon>
        <taxon>Methanobacteriati</taxon>
        <taxon>Methanobacteriota</taxon>
        <taxon>Stenosarchaea group</taxon>
        <taxon>Methanomicrobia</taxon>
        <taxon>Methanosarcinales</taxon>
        <taxon>Methanosarcinaceae</taxon>
        <taxon>Methanosarcina</taxon>
    </lineage>
</organism>
<comment type="subcellular location">
    <subcellularLocation>
        <location evidence="1">Cell membrane</location>
        <topology evidence="1">Peripheral membrane protein</topology>
    </subcellularLocation>
</comment>
<dbReference type="PATRIC" id="fig|1434108.4.peg.4047"/>
<keyword evidence="5 14" id="KW-0067">ATP-binding</keyword>
<dbReference type="GO" id="GO:0005886">
    <property type="term" value="C:plasma membrane"/>
    <property type="evidence" value="ECO:0007669"/>
    <property type="project" value="UniProtKB-SubCell"/>
</dbReference>
<dbReference type="InterPro" id="IPR003593">
    <property type="entry name" value="AAA+_ATPase"/>
</dbReference>
<dbReference type="SUPFAM" id="SSF52540">
    <property type="entry name" value="P-loop containing nucleoside triphosphate hydrolases"/>
    <property type="match status" value="1"/>
</dbReference>
<evidence type="ECO:0000256" key="5">
    <source>
        <dbReference type="ARBA" id="ARBA00022840"/>
    </source>
</evidence>
<dbReference type="EMBL" id="CP009528">
    <property type="protein sequence ID" value="AKB56201.1"/>
    <property type="molecule type" value="Genomic_DNA"/>
</dbReference>
<dbReference type="RefSeq" id="WP_230629001.1">
    <property type="nucleotide sequence ID" value="NZ_CP009528.1"/>
</dbReference>
<evidence type="ECO:0000313" key="14">
    <source>
        <dbReference type="EMBL" id="AKB56201.1"/>
    </source>
</evidence>
<dbReference type="InterPro" id="IPR003439">
    <property type="entry name" value="ABC_transporter-like_ATP-bd"/>
</dbReference>
<dbReference type="CDD" id="cd03257">
    <property type="entry name" value="ABC_NikE_OppD_transporters"/>
    <property type="match status" value="1"/>
</dbReference>
<evidence type="ECO:0000256" key="4">
    <source>
        <dbReference type="ARBA" id="ARBA00022741"/>
    </source>
</evidence>
<dbReference type="GO" id="GO:0015833">
    <property type="term" value="P:peptide transport"/>
    <property type="evidence" value="ECO:0007669"/>
    <property type="project" value="InterPro"/>
</dbReference>
<keyword evidence="15" id="KW-1185">Reference proteome</keyword>
<dbReference type="Proteomes" id="UP000033033">
    <property type="component" value="Chromosome"/>
</dbReference>
<evidence type="ECO:0000256" key="1">
    <source>
        <dbReference type="ARBA" id="ARBA00004202"/>
    </source>
</evidence>